<dbReference type="OrthoDB" id="1733590at2759"/>
<dbReference type="GO" id="GO:0016020">
    <property type="term" value="C:membrane"/>
    <property type="evidence" value="ECO:0007669"/>
    <property type="project" value="UniProtKB-SubCell"/>
</dbReference>
<dbReference type="Pfam" id="PF03151">
    <property type="entry name" value="TPT"/>
    <property type="match status" value="1"/>
</dbReference>
<dbReference type="PANTHER" id="PTHR11132">
    <property type="entry name" value="SOLUTE CARRIER FAMILY 35"/>
    <property type="match status" value="1"/>
</dbReference>
<keyword evidence="4 5" id="KW-0472">Membrane</keyword>
<evidence type="ECO:0000259" key="6">
    <source>
        <dbReference type="Pfam" id="PF03151"/>
    </source>
</evidence>
<evidence type="ECO:0000256" key="5">
    <source>
        <dbReference type="SAM" id="Phobius"/>
    </source>
</evidence>
<feature type="transmembrane region" description="Helical" evidence="5">
    <location>
        <begin position="237"/>
        <end position="259"/>
    </location>
</feature>
<dbReference type="EMBL" id="CP031036">
    <property type="protein sequence ID" value="QDZ19896.1"/>
    <property type="molecule type" value="Genomic_DNA"/>
</dbReference>
<gene>
    <name evidence="8" type="ORF">A3770_03p24140</name>
    <name evidence="7" type="ORF">CPRI1469_LOCUS3649</name>
</gene>
<reference evidence="7" key="2">
    <citation type="submission" date="2021-01" db="EMBL/GenBank/DDBJ databases">
        <authorList>
            <person name="Corre E."/>
            <person name="Pelletier E."/>
            <person name="Niang G."/>
            <person name="Scheremetjew M."/>
            <person name="Finn R."/>
            <person name="Kale V."/>
            <person name="Holt S."/>
            <person name="Cochrane G."/>
            <person name="Meng A."/>
            <person name="Brown T."/>
            <person name="Cohen L."/>
        </authorList>
    </citation>
    <scope>NUCLEOTIDE SEQUENCE</scope>
    <source>
        <strain evidence="7">CCMP1205</strain>
    </source>
</reference>
<reference evidence="8 9" key="1">
    <citation type="submission" date="2018-07" db="EMBL/GenBank/DDBJ databases">
        <title>The complete nuclear genome of the prasinophyte Chloropicon primus (CCMP1205).</title>
        <authorList>
            <person name="Pombert J.-F."/>
            <person name="Otis C."/>
            <person name="Turmel M."/>
            <person name="Lemieux C."/>
        </authorList>
    </citation>
    <scope>NUCLEOTIDE SEQUENCE [LARGE SCALE GENOMIC DNA]</scope>
    <source>
        <strain evidence="8 9">CCMP1205</strain>
    </source>
</reference>
<evidence type="ECO:0000256" key="1">
    <source>
        <dbReference type="ARBA" id="ARBA00004141"/>
    </source>
</evidence>
<feature type="transmembrane region" description="Helical" evidence="5">
    <location>
        <begin position="333"/>
        <end position="356"/>
    </location>
</feature>
<dbReference type="SUPFAM" id="SSF103481">
    <property type="entry name" value="Multidrug resistance efflux transporter EmrE"/>
    <property type="match status" value="1"/>
</dbReference>
<evidence type="ECO:0000256" key="4">
    <source>
        <dbReference type="ARBA" id="ARBA00023136"/>
    </source>
</evidence>
<dbReference type="InterPro" id="IPR050186">
    <property type="entry name" value="TPT_transporter"/>
</dbReference>
<dbReference type="InterPro" id="IPR004853">
    <property type="entry name" value="Sugar_P_trans_dom"/>
</dbReference>
<dbReference type="EMBL" id="HBHL01005679">
    <property type="protein sequence ID" value="CAD9714795.1"/>
    <property type="molecule type" value="Transcribed_RNA"/>
</dbReference>
<keyword evidence="2 5" id="KW-0812">Transmembrane</keyword>
<dbReference type="InterPro" id="IPR037185">
    <property type="entry name" value="EmrE-like"/>
</dbReference>
<feature type="domain" description="Sugar phosphate transporter" evidence="6">
    <location>
        <begin position="175"/>
        <end position="408"/>
    </location>
</feature>
<keyword evidence="3 5" id="KW-1133">Transmembrane helix</keyword>
<evidence type="ECO:0000256" key="3">
    <source>
        <dbReference type="ARBA" id="ARBA00022989"/>
    </source>
</evidence>
<evidence type="ECO:0000313" key="8">
    <source>
        <dbReference type="EMBL" id="QDZ19896.1"/>
    </source>
</evidence>
<evidence type="ECO:0000313" key="9">
    <source>
        <dbReference type="Proteomes" id="UP000316726"/>
    </source>
</evidence>
<evidence type="ECO:0000313" key="7">
    <source>
        <dbReference type="EMBL" id="CAD9714795.1"/>
    </source>
</evidence>
<proteinExistence type="predicted"/>
<sequence length="418" mass="45600">MCKGPNYGSSARNAAGLSSRSMRGYSASARSFEDKAMKVPTKRGLRRGAQEAGRGNFGRIFFWMFVWYAVSLFNLIANKKLLSEYKVNVNVLGMSQLLTSALLGLAHAHGDQLWKVVRSPSRIVERLDAYFGVPLAPTKGSTRDLEMAALVGSAPASSKKPAAGFKLLRTRINWRNINRELWRDMMILGMLRGTTLVLSLVAISYVAVSFVETIKATAPVTTVVFSWFILRERTPAPVVLALFPVMAGLIVCTASELSFNMIGFLCAVTGNCLDCVQNVLSKKIMAGGHFTPVQLQFYVSVGAASYQIPFMAWKLYRLAGGAAATGSGHEGDWYGMVLPVLLCSVTFYVQSISAYYTVSLISSVSQSVANTTKRTLLIFLSILYFGNPVSGATVLGIMMVSGGVLLYNIMRTKYQKTK</sequence>
<feature type="transmembrane region" description="Helical" evidence="5">
    <location>
        <begin position="213"/>
        <end position="230"/>
    </location>
</feature>
<name>A0A5B8MHE8_9CHLO</name>
<dbReference type="AlphaFoldDB" id="A0A5B8MHE8"/>
<comment type="subcellular location">
    <subcellularLocation>
        <location evidence="1">Membrane</location>
        <topology evidence="1">Multi-pass membrane protein</topology>
    </subcellularLocation>
</comment>
<organism evidence="8 9">
    <name type="scientific">Chloropicon primus</name>
    <dbReference type="NCBI Taxonomy" id="1764295"/>
    <lineage>
        <taxon>Eukaryota</taxon>
        <taxon>Viridiplantae</taxon>
        <taxon>Chlorophyta</taxon>
        <taxon>Chloropicophyceae</taxon>
        <taxon>Chloropicales</taxon>
        <taxon>Chloropicaceae</taxon>
        <taxon>Chloropicon</taxon>
    </lineage>
</organism>
<evidence type="ECO:0000256" key="2">
    <source>
        <dbReference type="ARBA" id="ARBA00022692"/>
    </source>
</evidence>
<accession>A0A5B8MHE8</accession>
<feature type="transmembrane region" description="Helical" evidence="5">
    <location>
        <begin position="185"/>
        <end position="207"/>
    </location>
</feature>
<feature type="transmembrane region" description="Helical" evidence="5">
    <location>
        <begin position="376"/>
        <end position="409"/>
    </location>
</feature>
<protein>
    <submittedName>
        <fullName evidence="8">Sugar phosphate transporter</fullName>
    </submittedName>
</protein>
<dbReference type="Proteomes" id="UP000316726">
    <property type="component" value="Chromosome 3"/>
</dbReference>
<keyword evidence="9" id="KW-1185">Reference proteome</keyword>
<feature type="transmembrane region" description="Helical" evidence="5">
    <location>
        <begin position="60"/>
        <end position="77"/>
    </location>
</feature>